<proteinExistence type="predicted"/>
<dbReference type="AlphaFoldDB" id="A0A168EVP6"/>
<dbReference type="OrthoDB" id="9773233at2"/>
<dbReference type="SUPFAM" id="SSF51905">
    <property type="entry name" value="FAD/NAD(P)-binding domain"/>
    <property type="match status" value="1"/>
</dbReference>
<dbReference type="PRINTS" id="PR00411">
    <property type="entry name" value="PNDRDTASEI"/>
</dbReference>
<dbReference type="InterPro" id="IPR050982">
    <property type="entry name" value="Auxin_biosynth/cation_transpt"/>
</dbReference>
<dbReference type="Gene3D" id="3.50.50.60">
    <property type="entry name" value="FAD/NAD(P)-binding domain"/>
    <property type="match status" value="1"/>
</dbReference>
<dbReference type="EMBL" id="LWMH01000001">
    <property type="protein sequence ID" value="KZS44875.1"/>
    <property type="molecule type" value="Genomic_DNA"/>
</dbReference>
<reference evidence="2" key="1">
    <citation type="journal article" date="2016" name="Genome Announc.">
        <title>Draft genomes of two strains of Paenibacillus glucanolyticus with capability to degrade lignocellulose.</title>
        <authorList>
            <person name="Mathews S.L."/>
            <person name="Pawlak J."/>
            <person name="Grunden A.M."/>
        </authorList>
    </citation>
    <scope>NUCLEOTIDE SEQUENCE [LARGE SCALE GENOMIC DNA]</scope>
    <source>
        <strain evidence="2">SLM1</strain>
    </source>
</reference>
<name>A0A168EVP6_9BACL</name>
<dbReference type="RefSeq" id="WP_036638468.1">
    <property type="nucleotide sequence ID" value="NZ_CBCSBX010000023.1"/>
</dbReference>
<organism evidence="2 3">
    <name type="scientific">Paenibacillus glucanolyticus</name>
    <dbReference type="NCBI Taxonomy" id="59843"/>
    <lineage>
        <taxon>Bacteria</taxon>
        <taxon>Bacillati</taxon>
        <taxon>Bacillota</taxon>
        <taxon>Bacilli</taxon>
        <taxon>Bacillales</taxon>
        <taxon>Paenibacillaceae</taxon>
        <taxon>Paenibacillus</taxon>
    </lineage>
</organism>
<evidence type="ECO:0000256" key="1">
    <source>
        <dbReference type="ARBA" id="ARBA00023002"/>
    </source>
</evidence>
<gene>
    <name evidence="2" type="ORF">AWU65_02515</name>
</gene>
<evidence type="ECO:0000313" key="2">
    <source>
        <dbReference type="EMBL" id="KZS44875.1"/>
    </source>
</evidence>
<dbReference type="Pfam" id="PF13738">
    <property type="entry name" value="Pyr_redox_3"/>
    <property type="match status" value="1"/>
</dbReference>
<dbReference type="PANTHER" id="PTHR43539:SF78">
    <property type="entry name" value="FLAVIN-CONTAINING MONOOXYGENASE"/>
    <property type="match status" value="1"/>
</dbReference>
<dbReference type="InterPro" id="IPR036188">
    <property type="entry name" value="FAD/NAD-bd_sf"/>
</dbReference>
<keyword evidence="1" id="KW-0560">Oxidoreductase</keyword>
<dbReference type="GO" id="GO:0050660">
    <property type="term" value="F:flavin adenine dinucleotide binding"/>
    <property type="evidence" value="ECO:0007669"/>
    <property type="project" value="TreeGrafter"/>
</dbReference>
<keyword evidence="3" id="KW-1185">Reference proteome</keyword>
<dbReference type="PANTHER" id="PTHR43539">
    <property type="entry name" value="FLAVIN-BINDING MONOOXYGENASE-LIKE PROTEIN (AFU_ORTHOLOGUE AFUA_4G09220)"/>
    <property type="match status" value="1"/>
</dbReference>
<accession>A0A168EVP6</accession>
<comment type="caution">
    <text evidence="2">The sequence shown here is derived from an EMBL/GenBank/DDBJ whole genome shotgun (WGS) entry which is preliminary data.</text>
</comment>
<dbReference type="GO" id="GO:0004497">
    <property type="term" value="F:monooxygenase activity"/>
    <property type="evidence" value="ECO:0007669"/>
    <property type="project" value="TreeGrafter"/>
</dbReference>
<evidence type="ECO:0000313" key="3">
    <source>
        <dbReference type="Proteomes" id="UP000076796"/>
    </source>
</evidence>
<protein>
    <submittedName>
        <fullName evidence="2">Glutamate synthase</fullName>
    </submittedName>
</protein>
<dbReference type="PRINTS" id="PR00368">
    <property type="entry name" value="FADPNR"/>
</dbReference>
<dbReference type="Proteomes" id="UP000076796">
    <property type="component" value="Unassembled WGS sequence"/>
</dbReference>
<sequence>MKNIEFKVASSSCCTPQVPSNTKEAVKEEHASYNSNLPVAIIGAGPIGLAAAAHLVERGQKFILFEAGSSIGQNILQWGHVRLFSPWQYNIDKAAERLLRKHGWQPPVLTELPFGQEIVHQYLRPLAKVPELEPYILLNSRVVSISKKNTDKMKSAKREAAPFVLYVETNNSTERFEARAVIDASGTWGQSNPLHADGIWTREERDLKEHIYYGIPDLSAEQKQKYTGKRIAVVGGGHSAINTLLDLAKLKETDPSTEIIWVMRKKSVEEAYGGEENDQLEARGALGSHIHQLIDAGQVQVVTPFMIEKVSQNDGRIHIQGTANGESKAIQEIDEIIVNTGSRPDFSFLSEIRLSIDPATESVEALAPLIDPNVHSCGTVRPHGEKELRHVDKNFYLVGMKSYGRAPTFLMATGYEQVRSIAAYLDGDLEAASKVELELPETGVCGISSAPNANDCCMPVSSAKTSCN</sequence>